<evidence type="ECO:0000259" key="2">
    <source>
        <dbReference type="Pfam" id="PF01321"/>
    </source>
</evidence>
<dbReference type="Pfam" id="PF00557">
    <property type="entry name" value="Peptidase_M24"/>
    <property type="match status" value="1"/>
</dbReference>
<dbReference type="InterPro" id="IPR000994">
    <property type="entry name" value="Pept_M24"/>
</dbReference>
<dbReference type="AlphaFoldDB" id="A0A6J4QN74"/>
<gene>
    <name evidence="3" type="ORF">AVDCRST_MAG02-799</name>
</gene>
<reference evidence="3" key="1">
    <citation type="submission" date="2020-02" db="EMBL/GenBank/DDBJ databases">
        <authorList>
            <person name="Meier V. D."/>
        </authorList>
    </citation>
    <scope>NUCLEOTIDE SEQUENCE</scope>
    <source>
        <strain evidence="3">AVDCRST_MAG02</strain>
    </source>
</reference>
<evidence type="ECO:0000313" key="3">
    <source>
        <dbReference type="EMBL" id="CAA9449784.1"/>
    </source>
</evidence>
<dbReference type="Pfam" id="PF01321">
    <property type="entry name" value="Creatinase_N"/>
    <property type="match status" value="1"/>
</dbReference>
<protein>
    <recommendedName>
        <fullName evidence="4">Xaa-Pro aminopeptidase</fullName>
    </recommendedName>
</protein>
<dbReference type="EMBL" id="CADCVH010000022">
    <property type="protein sequence ID" value="CAA9449784.1"/>
    <property type="molecule type" value="Genomic_DNA"/>
</dbReference>
<evidence type="ECO:0008006" key="4">
    <source>
        <dbReference type="Google" id="ProtNLM"/>
    </source>
</evidence>
<dbReference type="InterPro" id="IPR050659">
    <property type="entry name" value="Peptidase_M24B"/>
</dbReference>
<dbReference type="Gene3D" id="3.40.350.10">
    <property type="entry name" value="Creatinase/prolidase N-terminal domain"/>
    <property type="match status" value="1"/>
</dbReference>
<dbReference type="SUPFAM" id="SSF53092">
    <property type="entry name" value="Creatinase/prolidase N-terminal domain"/>
    <property type="match status" value="1"/>
</dbReference>
<feature type="domain" description="Peptidase M24" evidence="1">
    <location>
        <begin position="133"/>
        <end position="314"/>
    </location>
</feature>
<evidence type="ECO:0000259" key="1">
    <source>
        <dbReference type="Pfam" id="PF00557"/>
    </source>
</evidence>
<sequence>MSREARRDELRSLMQRRGLGALLLRRPANFAWYTGGADNRVDHDDPLGVAGILLTDGAEYVLTDNIEAPRMRGEQTPGLEIAEHPWHTGPRALLGELAGGPVGADHPSDLGPDVSEEILPLRHVLDDEAVERYRRLGADAVAAVSEAAAGLSPGTDELDAAAELAAACRRRGLFAPVLLAASADRIGRYRHPIPRGGPLGGRAMLVVCAERGGLYANLTRMVPFEEADPETLRRQVACDEILRRMRQEATRPGTTLADAFELCRTFYAEAGFPDGWRDHHQGGTTGYASRETVATPETSQEIKPGHAFAWNPSLPGAKAEETFVLLPQGPEVLTPA</sequence>
<dbReference type="InterPro" id="IPR029149">
    <property type="entry name" value="Creatin/AminoP/Spt16_N"/>
</dbReference>
<dbReference type="Gene3D" id="3.90.230.10">
    <property type="entry name" value="Creatinase/methionine aminopeptidase superfamily"/>
    <property type="match status" value="1"/>
</dbReference>
<accession>A0A6J4QN74</accession>
<dbReference type="InterPro" id="IPR036005">
    <property type="entry name" value="Creatinase/aminopeptidase-like"/>
</dbReference>
<dbReference type="PANTHER" id="PTHR46112:SF2">
    <property type="entry name" value="XAA-PRO AMINOPEPTIDASE P-RELATED"/>
    <property type="match status" value="1"/>
</dbReference>
<dbReference type="SUPFAM" id="SSF55920">
    <property type="entry name" value="Creatinase/aminopeptidase"/>
    <property type="match status" value="1"/>
</dbReference>
<dbReference type="PANTHER" id="PTHR46112">
    <property type="entry name" value="AMINOPEPTIDASE"/>
    <property type="match status" value="1"/>
</dbReference>
<organism evidence="3">
    <name type="scientific">uncultured Rubrobacteraceae bacterium</name>
    <dbReference type="NCBI Taxonomy" id="349277"/>
    <lineage>
        <taxon>Bacteria</taxon>
        <taxon>Bacillati</taxon>
        <taxon>Actinomycetota</taxon>
        <taxon>Rubrobacteria</taxon>
        <taxon>Rubrobacterales</taxon>
        <taxon>Rubrobacteraceae</taxon>
        <taxon>environmental samples</taxon>
    </lineage>
</organism>
<dbReference type="CDD" id="cd01066">
    <property type="entry name" value="APP_MetAP"/>
    <property type="match status" value="1"/>
</dbReference>
<name>A0A6J4QN74_9ACTN</name>
<proteinExistence type="predicted"/>
<dbReference type="InterPro" id="IPR000587">
    <property type="entry name" value="Creatinase_N"/>
</dbReference>
<feature type="domain" description="Creatinase N-terminal" evidence="2">
    <location>
        <begin position="6"/>
        <end position="97"/>
    </location>
</feature>